<feature type="signal peptide" evidence="1">
    <location>
        <begin position="1"/>
        <end position="25"/>
    </location>
</feature>
<dbReference type="EMBL" id="CAIX01000947">
    <property type="protein sequence ID" value="CCI11336.1"/>
    <property type="molecule type" value="Genomic_DNA"/>
</dbReference>
<accession>A0A024FWB9</accession>
<protein>
    <submittedName>
        <fullName evidence="2">Uncharacterized protein</fullName>
    </submittedName>
</protein>
<dbReference type="InterPro" id="IPR023214">
    <property type="entry name" value="HAD_sf"/>
</dbReference>
<gene>
    <name evidence="2" type="ORF">BN9_127560</name>
</gene>
<proteinExistence type="predicted"/>
<organism evidence="2 3">
    <name type="scientific">Albugo candida</name>
    <dbReference type="NCBI Taxonomy" id="65357"/>
    <lineage>
        <taxon>Eukaryota</taxon>
        <taxon>Sar</taxon>
        <taxon>Stramenopiles</taxon>
        <taxon>Oomycota</taxon>
        <taxon>Peronosporomycetes</taxon>
        <taxon>Albuginales</taxon>
        <taxon>Albuginaceae</taxon>
        <taxon>Albugo</taxon>
    </lineage>
</organism>
<evidence type="ECO:0000313" key="2">
    <source>
        <dbReference type="EMBL" id="CCI11336.1"/>
    </source>
</evidence>
<comment type="caution">
    <text evidence="2">The sequence shown here is derived from an EMBL/GenBank/DDBJ whole genome shotgun (WGS) entry which is preliminary data.</text>
</comment>
<evidence type="ECO:0000256" key="1">
    <source>
        <dbReference type="SAM" id="SignalP"/>
    </source>
</evidence>
<reference evidence="2 3" key="1">
    <citation type="submission" date="2012-05" db="EMBL/GenBank/DDBJ databases">
        <title>Recombination and specialization in a pathogen metapopulation.</title>
        <authorList>
            <person name="Gardiner A."/>
            <person name="Kemen E."/>
            <person name="Schultz-Larsen T."/>
            <person name="MacLean D."/>
            <person name="Van Oosterhout C."/>
            <person name="Jones J.D.G."/>
        </authorList>
    </citation>
    <scope>NUCLEOTIDE SEQUENCE [LARGE SCALE GENOMIC DNA]</scope>
    <source>
        <strain evidence="2 3">Ac Nc2</strain>
    </source>
</reference>
<dbReference type="OrthoDB" id="61388at2759"/>
<keyword evidence="1" id="KW-0732">Signal</keyword>
<keyword evidence="3" id="KW-1185">Reference proteome</keyword>
<dbReference type="Gene3D" id="3.40.50.1000">
    <property type="entry name" value="HAD superfamily/HAD-like"/>
    <property type="match status" value="1"/>
</dbReference>
<dbReference type="AlphaFoldDB" id="A0A024FWB9"/>
<sequence>MESANWFLRLYGTLLYVLLLASTNGASPLVGKVDNELVDAIRQVRNYKEKDKCMALFDFSGSLAYGSLDSAILYYQIDQMKFGFTPTEFREAFYFSPEHTKMCISTNHFAFDQNGVAIPTKNLFRALQMDYAFLYEQMYGDKKKSLREVKNDAKYERFKLLMLYYHQQFDRKVQNEKACASLKKYQTSRWWMHLSMHSVKEILFKVARYEAGEIKQVVGTVTIEGQSARVQYTFDFKINTEALDLIKVLNAENIHTVIMTEAEKTMMSYYNDQVIHAKSVYGTQYTEYDPRFPSQTSSIPSAAYHLTSSQTVTPEMSSPTFLGYVKPGTINPVAYGKDEIIKQIMEMRGSKPCIVFADSASDYSLVRYMTRGVIVVQTSRNSGNGELYEQVMSDHTEVKDHHVRVFKQRVDGSRNWVSSAIHAYEARGSTSLDWQ</sequence>
<name>A0A024FWB9_9STRA</name>
<feature type="chain" id="PRO_5001531887" evidence="1">
    <location>
        <begin position="26"/>
        <end position="435"/>
    </location>
</feature>
<evidence type="ECO:0000313" key="3">
    <source>
        <dbReference type="Proteomes" id="UP000053237"/>
    </source>
</evidence>
<dbReference type="InParanoid" id="A0A024FWB9"/>
<dbReference type="Proteomes" id="UP000053237">
    <property type="component" value="Unassembled WGS sequence"/>
</dbReference>
<dbReference type="Gene3D" id="1.20.1440.320">
    <property type="match status" value="1"/>
</dbReference>